<comment type="cofactor">
    <cofactor evidence="8">
        <name>Mg(2+)</name>
        <dbReference type="ChEBI" id="CHEBI:18420"/>
    </cofactor>
</comment>
<dbReference type="InterPro" id="IPR006169">
    <property type="entry name" value="GTP1_OBG_dom"/>
</dbReference>
<comment type="subcellular location">
    <subcellularLocation>
        <location evidence="8">Cytoplasm</location>
    </subcellularLocation>
</comment>
<dbReference type="Pfam" id="PF01018">
    <property type="entry name" value="GTP1_OBG"/>
    <property type="match status" value="1"/>
</dbReference>
<feature type="binding site" evidence="8">
    <location>
        <begin position="282"/>
        <end position="285"/>
    </location>
    <ligand>
        <name>GTP</name>
        <dbReference type="ChEBI" id="CHEBI:37565"/>
    </ligand>
</feature>
<feature type="binding site" evidence="8">
    <location>
        <position position="172"/>
    </location>
    <ligand>
        <name>Mg(2+)</name>
        <dbReference type="ChEBI" id="CHEBI:18420"/>
    </ligand>
</feature>
<comment type="subunit">
    <text evidence="8">Monomer.</text>
</comment>
<comment type="similarity">
    <text evidence="1 8">Belongs to the TRAFAC class OBG-HflX-like GTPase superfamily. OBG GTPase family.</text>
</comment>
<dbReference type="KEGG" id="mcad:Pan265_17930"/>
<dbReference type="Proteomes" id="UP000320386">
    <property type="component" value="Chromosome"/>
</dbReference>
<dbReference type="SUPFAM" id="SSF82051">
    <property type="entry name" value="Obg GTP-binding protein N-terminal domain"/>
    <property type="match status" value="1"/>
</dbReference>
<dbReference type="Gene3D" id="3.40.50.300">
    <property type="entry name" value="P-loop containing nucleotide triphosphate hydrolases"/>
    <property type="match status" value="1"/>
</dbReference>
<evidence type="ECO:0000256" key="2">
    <source>
        <dbReference type="ARBA" id="ARBA00022490"/>
    </source>
</evidence>
<accession>A0A518BYA1</accession>
<gene>
    <name evidence="8 11" type="primary">obg</name>
    <name evidence="11" type="ORF">Pan265_17930</name>
</gene>
<dbReference type="NCBIfam" id="TIGR02729">
    <property type="entry name" value="Obg_CgtA"/>
    <property type="match status" value="1"/>
</dbReference>
<dbReference type="EMBL" id="CP036280">
    <property type="protein sequence ID" value="QDU71934.1"/>
    <property type="molecule type" value="Genomic_DNA"/>
</dbReference>
<dbReference type="GO" id="GO:0005737">
    <property type="term" value="C:cytoplasm"/>
    <property type="evidence" value="ECO:0007669"/>
    <property type="project" value="UniProtKB-SubCell"/>
</dbReference>
<dbReference type="PANTHER" id="PTHR11702">
    <property type="entry name" value="DEVELOPMENTALLY REGULATED GTP-BINDING PROTEIN-RELATED"/>
    <property type="match status" value="1"/>
</dbReference>
<dbReference type="NCBIfam" id="NF008956">
    <property type="entry name" value="PRK12299.1"/>
    <property type="match status" value="1"/>
</dbReference>
<dbReference type="Pfam" id="PF01926">
    <property type="entry name" value="MMR_HSR1"/>
    <property type="match status" value="1"/>
</dbReference>
<dbReference type="HAMAP" id="MF_01454">
    <property type="entry name" value="GTPase_Obg"/>
    <property type="match status" value="1"/>
</dbReference>
<evidence type="ECO:0000256" key="7">
    <source>
        <dbReference type="ARBA" id="ARBA00023134"/>
    </source>
</evidence>
<sequence length="340" mass="35732">MFVDQAVIMIRSGKGGDGRVSFRREKYVAKGGPDGGDGGDGGSVVALAAEGVDTLMDFSGRHHWYAEDGEPGGSRDCDGKNGKDCVLRLPAGTVLYDDVTGQCLGDLVRVGDELVVAQGGKGGYGNIRFATPTNQVPREATPGEEAVERTLRLELRLIADVGLVGLPNAGKSTFLSSVSRATPKIANYPFTTLEPQLGIAEISGGRRMVIADLPGLIEGAAGGHGLGSRFLRHVERTRVLVHLISCESGDPEVCAAAYRTIRGELSDYSEALASKHEVVALSKTDLWGDDAPVFAAEVEGLIGCRVETVSSATRAGVGALLERVWPSLGRDAQASEGWGR</sequence>
<dbReference type="InterPro" id="IPR006073">
    <property type="entry name" value="GTP-bd"/>
</dbReference>
<dbReference type="PROSITE" id="PS51710">
    <property type="entry name" value="G_OBG"/>
    <property type="match status" value="1"/>
</dbReference>
<keyword evidence="7 8" id="KW-0342">GTP-binding</keyword>
<feature type="binding site" evidence="8">
    <location>
        <begin position="165"/>
        <end position="172"/>
    </location>
    <ligand>
        <name>GTP</name>
        <dbReference type="ChEBI" id="CHEBI:37565"/>
    </ligand>
</feature>
<dbReference type="InterPro" id="IPR014100">
    <property type="entry name" value="GTP-bd_Obg/CgtA"/>
</dbReference>
<dbReference type="PANTHER" id="PTHR11702:SF31">
    <property type="entry name" value="MITOCHONDRIAL RIBOSOME-ASSOCIATED GTPASE 2"/>
    <property type="match status" value="1"/>
</dbReference>
<feature type="binding site" evidence="8">
    <location>
        <begin position="212"/>
        <end position="215"/>
    </location>
    <ligand>
        <name>GTP</name>
        <dbReference type="ChEBI" id="CHEBI:37565"/>
    </ligand>
</feature>
<dbReference type="GO" id="GO:0043022">
    <property type="term" value="F:ribosome binding"/>
    <property type="evidence" value="ECO:0007669"/>
    <property type="project" value="UniProtKB-ARBA"/>
</dbReference>
<keyword evidence="12" id="KW-1185">Reference proteome</keyword>
<organism evidence="11 12">
    <name type="scientific">Mucisphaera calidilacus</name>
    <dbReference type="NCBI Taxonomy" id="2527982"/>
    <lineage>
        <taxon>Bacteria</taxon>
        <taxon>Pseudomonadati</taxon>
        <taxon>Planctomycetota</taxon>
        <taxon>Phycisphaerae</taxon>
        <taxon>Phycisphaerales</taxon>
        <taxon>Phycisphaeraceae</taxon>
        <taxon>Mucisphaera</taxon>
    </lineage>
</organism>
<dbReference type="PIRSF" id="PIRSF002401">
    <property type="entry name" value="GTP_bd_Obg/CgtA"/>
    <property type="match status" value="1"/>
</dbReference>
<evidence type="ECO:0000259" key="10">
    <source>
        <dbReference type="PROSITE" id="PS51883"/>
    </source>
</evidence>
<feature type="domain" description="Obg" evidence="10">
    <location>
        <begin position="1"/>
        <end position="158"/>
    </location>
</feature>
<keyword evidence="5 8" id="KW-0378">Hydrolase</keyword>
<dbReference type="SUPFAM" id="SSF52540">
    <property type="entry name" value="P-loop containing nucleoside triphosphate hydrolases"/>
    <property type="match status" value="1"/>
</dbReference>
<feature type="binding site" evidence="8">
    <location>
        <begin position="190"/>
        <end position="194"/>
    </location>
    <ligand>
        <name>GTP</name>
        <dbReference type="ChEBI" id="CHEBI:37565"/>
    </ligand>
</feature>
<keyword evidence="6 8" id="KW-0460">Magnesium</keyword>
<evidence type="ECO:0000256" key="5">
    <source>
        <dbReference type="ARBA" id="ARBA00022801"/>
    </source>
</evidence>
<evidence type="ECO:0000313" key="11">
    <source>
        <dbReference type="EMBL" id="QDU71934.1"/>
    </source>
</evidence>
<dbReference type="GO" id="GO:0000287">
    <property type="term" value="F:magnesium ion binding"/>
    <property type="evidence" value="ECO:0007669"/>
    <property type="project" value="InterPro"/>
</dbReference>
<evidence type="ECO:0000256" key="8">
    <source>
        <dbReference type="HAMAP-Rule" id="MF_01454"/>
    </source>
</evidence>
<name>A0A518BYA1_9BACT</name>
<dbReference type="InterPro" id="IPR031167">
    <property type="entry name" value="G_OBG"/>
</dbReference>
<dbReference type="FunFam" id="2.70.210.12:FF:000001">
    <property type="entry name" value="GTPase Obg"/>
    <property type="match status" value="1"/>
</dbReference>
<dbReference type="PRINTS" id="PR00326">
    <property type="entry name" value="GTP1OBG"/>
</dbReference>
<reference evidence="11 12" key="1">
    <citation type="submission" date="2019-02" db="EMBL/GenBank/DDBJ databases">
        <title>Deep-cultivation of Planctomycetes and their phenomic and genomic characterization uncovers novel biology.</title>
        <authorList>
            <person name="Wiegand S."/>
            <person name="Jogler M."/>
            <person name="Boedeker C."/>
            <person name="Pinto D."/>
            <person name="Vollmers J."/>
            <person name="Rivas-Marin E."/>
            <person name="Kohn T."/>
            <person name="Peeters S.H."/>
            <person name="Heuer A."/>
            <person name="Rast P."/>
            <person name="Oberbeckmann S."/>
            <person name="Bunk B."/>
            <person name="Jeske O."/>
            <person name="Meyerdierks A."/>
            <person name="Storesund J.E."/>
            <person name="Kallscheuer N."/>
            <person name="Luecker S."/>
            <person name="Lage O.M."/>
            <person name="Pohl T."/>
            <person name="Merkel B.J."/>
            <person name="Hornburger P."/>
            <person name="Mueller R.-W."/>
            <person name="Bruemmer F."/>
            <person name="Labrenz M."/>
            <person name="Spormann A.M."/>
            <person name="Op den Camp H."/>
            <person name="Overmann J."/>
            <person name="Amann R."/>
            <person name="Jetten M.S.M."/>
            <person name="Mascher T."/>
            <person name="Medema M.H."/>
            <person name="Devos D.P."/>
            <person name="Kaster A.-K."/>
            <person name="Ovreas L."/>
            <person name="Rohde M."/>
            <person name="Galperin M.Y."/>
            <person name="Jogler C."/>
        </authorList>
    </citation>
    <scope>NUCLEOTIDE SEQUENCE [LARGE SCALE GENOMIC DNA]</scope>
    <source>
        <strain evidence="11 12">Pan265</strain>
    </source>
</reference>
<feature type="domain" description="OBG-type G" evidence="9">
    <location>
        <begin position="159"/>
        <end position="329"/>
    </location>
</feature>
<protein>
    <recommendedName>
        <fullName evidence="8">GTPase Obg</fullName>
        <ecNumber evidence="8">3.6.5.-</ecNumber>
    </recommendedName>
    <alternativeName>
        <fullName evidence="8">GTP-binding protein Obg</fullName>
    </alternativeName>
</protein>
<keyword evidence="4 8" id="KW-0547">Nucleotide-binding</keyword>
<dbReference type="CDD" id="cd01898">
    <property type="entry name" value="Obg"/>
    <property type="match status" value="1"/>
</dbReference>
<feature type="binding site" evidence="8">
    <location>
        <begin position="310"/>
        <end position="312"/>
    </location>
    <ligand>
        <name>GTP</name>
        <dbReference type="ChEBI" id="CHEBI:37565"/>
    </ligand>
</feature>
<dbReference type="GO" id="GO:0005525">
    <property type="term" value="F:GTP binding"/>
    <property type="evidence" value="ECO:0007669"/>
    <property type="project" value="UniProtKB-UniRule"/>
</dbReference>
<keyword evidence="3 8" id="KW-0479">Metal-binding</keyword>
<proteinExistence type="inferred from homology"/>
<evidence type="ECO:0000256" key="6">
    <source>
        <dbReference type="ARBA" id="ARBA00022842"/>
    </source>
</evidence>
<dbReference type="InterPro" id="IPR006074">
    <property type="entry name" value="GTP1-OBG_CS"/>
</dbReference>
<dbReference type="GO" id="GO:0042254">
    <property type="term" value="P:ribosome biogenesis"/>
    <property type="evidence" value="ECO:0007669"/>
    <property type="project" value="UniProtKB-UniRule"/>
</dbReference>
<dbReference type="GO" id="GO:0003924">
    <property type="term" value="F:GTPase activity"/>
    <property type="evidence" value="ECO:0007669"/>
    <property type="project" value="UniProtKB-UniRule"/>
</dbReference>
<dbReference type="PROSITE" id="PS51883">
    <property type="entry name" value="OBG"/>
    <property type="match status" value="1"/>
</dbReference>
<evidence type="ECO:0000313" key="12">
    <source>
        <dbReference type="Proteomes" id="UP000320386"/>
    </source>
</evidence>
<evidence type="ECO:0000256" key="3">
    <source>
        <dbReference type="ARBA" id="ARBA00022723"/>
    </source>
</evidence>
<dbReference type="NCBIfam" id="NF008955">
    <property type="entry name" value="PRK12297.1"/>
    <property type="match status" value="1"/>
</dbReference>
<comment type="function">
    <text evidence="8">An essential GTPase which binds GTP, GDP and possibly (p)ppGpp with moderate affinity, with high nucleotide exchange rates and a fairly low GTP hydrolysis rate. Plays a role in control of the cell cycle, stress response, ribosome biogenesis and in those bacteria that undergo differentiation, in morphogenesis control.</text>
</comment>
<dbReference type="EC" id="3.6.5.-" evidence="8"/>
<dbReference type="PROSITE" id="PS00905">
    <property type="entry name" value="GTP1_OBG"/>
    <property type="match status" value="1"/>
</dbReference>
<feature type="binding site" evidence="8">
    <location>
        <position position="192"/>
    </location>
    <ligand>
        <name>Mg(2+)</name>
        <dbReference type="ChEBI" id="CHEBI:18420"/>
    </ligand>
</feature>
<keyword evidence="2 8" id="KW-0963">Cytoplasm</keyword>
<evidence type="ECO:0000259" key="9">
    <source>
        <dbReference type="PROSITE" id="PS51710"/>
    </source>
</evidence>
<dbReference type="AlphaFoldDB" id="A0A518BYA1"/>
<dbReference type="Gene3D" id="2.70.210.12">
    <property type="entry name" value="GTP1/OBG domain"/>
    <property type="match status" value="1"/>
</dbReference>
<evidence type="ECO:0000256" key="1">
    <source>
        <dbReference type="ARBA" id="ARBA00007699"/>
    </source>
</evidence>
<dbReference type="InterPro" id="IPR036726">
    <property type="entry name" value="GTP1_OBG_dom_sf"/>
</dbReference>
<dbReference type="InterPro" id="IPR045086">
    <property type="entry name" value="OBG_GTPase"/>
</dbReference>
<dbReference type="InterPro" id="IPR027417">
    <property type="entry name" value="P-loop_NTPase"/>
</dbReference>
<evidence type="ECO:0000256" key="4">
    <source>
        <dbReference type="ARBA" id="ARBA00022741"/>
    </source>
</evidence>